<evidence type="ECO:0000313" key="3">
    <source>
        <dbReference type="Proteomes" id="UP000028725"/>
    </source>
</evidence>
<dbReference type="STRING" id="394096.DB31_5467"/>
<gene>
    <name evidence="2" type="ORF">DB31_5467</name>
</gene>
<dbReference type="PANTHER" id="PTHR43861">
    <property type="entry name" value="TRANS-ACONITATE 2-METHYLTRANSFERASE-RELATED"/>
    <property type="match status" value="1"/>
</dbReference>
<accession>A0A085WRW2</accession>
<dbReference type="PATRIC" id="fig|394096.3.peg.1946"/>
<name>A0A085WRW2_9BACT</name>
<dbReference type="CDD" id="cd02440">
    <property type="entry name" value="AdoMet_MTases"/>
    <property type="match status" value="1"/>
</dbReference>
<comment type="caution">
    <text evidence="2">The sequence shown here is derived from an EMBL/GenBank/DDBJ whole genome shotgun (WGS) entry which is preliminary data.</text>
</comment>
<reference evidence="2 3" key="1">
    <citation type="submission" date="2014-04" db="EMBL/GenBank/DDBJ databases">
        <title>Genome assembly of Hyalangium minutum DSM 14724.</title>
        <authorList>
            <person name="Sharma G."/>
            <person name="Subramanian S."/>
        </authorList>
    </citation>
    <scope>NUCLEOTIDE SEQUENCE [LARGE SCALE GENOMIC DNA]</scope>
    <source>
        <strain evidence="2 3">DSM 14724</strain>
    </source>
</reference>
<dbReference type="InterPro" id="IPR029063">
    <property type="entry name" value="SAM-dependent_MTases_sf"/>
</dbReference>
<proteinExistence type="predicted"/>
<dbReference type="SUPFAM" id="SSF53335">
    <property type="entry name" value="S-adenosyl-L-methionine-dependent methyltransferases"/>
    <property type="match status" value="1"/>
</dbReference>
<dbReference type="InterPro" id="IPR013217">
    <property type="entry name" value="Methyltransf_12"/>
</dbReference>
<protein>
    <recommendedName>
        <fullName evidence="1">Methyltransferase type 12 domain-containing protein</fullName>
    </recommendedName>
</protein>
<dbReference type="Gene3D" id="3.40.50.150">
    <property type="entry name" value="Vaccinia Virus protein VP39"/>
    <property type="match status" value="1"/>
</dbReference>
<dbReference type="Pfam" id="PF08242">
    <property type="entry name" value="Methyltransf_12"/>
    <property type="match status" value="1"/>
</dbReference>
<dbReference type="EMBL" id="JMCB01000003">
    <property type="protein sequence ID" value="KFE70425.1"/>
    <property type="molecule type" value="Genomic_DNA"/>
</dbReference>
<evidence type="ECO:0000259" key="1">
    <source>
        <dbReference type="Pfam" id="PF08242"/>
    </source>
</evidence>
<dbReference type="Proteomes" id="UP000028725">
    <property type="component" value="Unassembled WGS sequence"/>
</dbReference>
<feature type="domain" description="Methyltransferase type 12" evidence="1">
    <location>
        <begin position="31"/>
        <end position="125"/>
    </location>
</feature>
<sequence length="169" mass="18174">MEGVDAAYDRSRQPAKLVAALGIAPGQRVADVGAGLGYLTLRLSDAVGPTGQVVATDINDEALGMLRTRVSERKNIVVRKVPPDAPGLEKDAYDLILLSEVDHFFSDRVAYLTQLRSALTPNGRIAVTHLRAMRPPLVAAAEAAGYSVVSEYNGLPEHYLLFLQPVVSH</sequence>
<dbReference type="AlphaFoldDB" id="A0A085WRW2"/>
<keyword evidence="3" id="KW-1185">Reference proteome</keyword>
<organism evidence="2 3">
    <name type="scientific">Hyalangium minutum</name>
    <dbReference type="NCBI Taxonomy" id="394096"/>
    <lineage>
        <taxon>Bacteria</taxon>
        <taxon>Pseudomonadati</taxon>
        <taxon>Myxococcota</taxon>
        <taxon>Myxococcia</taxon>
        <taxon>Myxococcales</taxon>
        <taxon>Cystobacterineae</taxon>
        <taxon>Archangiaceae</taxon>
        <taxon>Hyalangium</taxon>
    </lineage>
</organism>
<evidence type="ECO:0000313" key="2">
    <source>
        <dbReference type="EMBL" id="KFE70425.1"/>
    </source>
</evidence>